<evidence type="ECO:0000256" key="3">
    <source>
        <dbReference type="ARBA" id="ARBA00023163"/>
    </source>
</evidence>
<keyword evidence="2" id="KW-0238">DNA-binding</keyword>
<name>A0A1W1X8V3_9NEIS</name>
<dbReference type="PANTHER" id="PTHR33204">
    <property type="entry name" value="TRANSCRIPTIONAL REGULATOR, MARR FAMILY"/>
    <property type="match status" value="1"/>
</dbReference>
<organism evidence="5 6">
    <name type="scientific">Andreprevotia lacus DSM 23236</name>
    <dbReference type="NCBI Taxonomy" id="1121001"/>
    <lineage>
        <taxon>Bacteria</taxon>
        <taxon>Pseudomonadati</taxon>
        <taxon>Pseudomonadota</taxon>
        <taxon>Betaproteobacteria</taxon>
        <taxon>Neisseriales</taxon>
        <taxon>Chitinibacteraceae</taxon>
        <taxon>Andreprevotia</taxon>
    </lineage>
</organism>
<reference evidence="5 6" key="1">
    <citation type="submission" date="2017-04" db="EMBL/GenBank/DDBJ databases">
        <authorList>
            <person name="Afonso C.L."/>
            <person name="Miller P.J."/>
            <person name="Scott M.A."/>
            <person name="Spackman E."/>
            <person name="Goraichik I."/>
            <person name="Dimitrov K.M."/>
            <person name="Suarez D.L."/>
            <person name="Swayne D.E."/>
        </authorList>
    </citation>
    <scope>NUCLEOTIDE SEQUENCE [LARGE SCALE GENOMIC DNA]</scope>
    <source>
        <strain evidence="5 6">DSM 23236</strain>
    </source>
</reference>
<dbReference type="PROSITE" id="PS51118">
    <property type="entry name" value="HTH_HXLR"/>
    <property type="match status" value="1"/>
</dbReference>
<dbReference type="InterPro" id="IPR036388">
    <property type="entry name" value="WH-like_DNA-bd_sf"/>
</dbReference>
<evidence type="ECO:0000259" key="4">
    <source>
        <dbReference type="PROSITE" id="PS51118"/>
    </source>
</evidence>
<feature type="domain" description="HTH hxlR-type" evidence="4">
    <location>
        <begin position="9"/>
        <end position="108"/>
    </location>
</feature>
<sequence length="142" mass="15521">MMTTARSYCPISLTLDMLGDRWSLLLLRDMMFAGKRHFREFLQSAEGISTNILAERLARLVACGILTRADDPGHKQKAIYSLTAAGINLLPLLVQLGAWGARHCTADDGLAAMAQQLAEGGPQLWAQMQGELARVHGVDGDW</sequence>
<dbReference type="SUPFAM" id="SSF46785">
    <property type="entry name" value="Winged helix' DNA-binding domain"/>
    <property type="match status" value="1"/>
</dbReference>
<evidence type="ECO:0000313" key="5">
    <source>
        <dbReference type="EMBL" id="SMC20293.1"/>
    </source>
</evidence>
<accession>A0A1W1X8V3</accession>
<proteinExistence type="predicted"/>
<dbReference type="InterPro" id="IPR002577">
    <property type="entry name" value="HTH_HxlR"/>
</dbReference>
<keyword evidence="6" id="KW-1185">Reference proteome</keyword>
<dbReference type="PANTHER" id="PTHR33204:SF37">
    <property type="entry name" value="HTH-TYPE TRANSCRIPTIONAL REGULATOR YODB"/>
    <property type="match status" value="1"/>
</dbReference>
<evidence type="ECO:0000313" key="6">
    <source>
        <dbReference type="Proteomes" id="UP000192761"/>
    </source>
</evidence>
<keyword evidence="3" id="KW-0804">Transcription</keyword>
<dbReference type="InterPro" id="IPR036390">
    <property type="entry name" value="WH_DNA-bd_sf"/>
</dbReference>
<dbReference type="GO" id="GO:0003677">
    <property type="term" value="F:DNA binding"/>
    <property type="evidence" value="ECO:0007669"/>
    <property type="project" value="UniProtKB-KW"/>
</dbReference>
<dbReference type="AlphaFoldDB" id="A0A1W1X8V3"/>
<dbReference type="STRING" id="1121001.SAMN02745857_00896"/>
<dbReference type="Pfam" id="PF01638">
    <property type="entry name" value="HxlR"/>
    <property type="match status" value="1"/>
</dbReference>
<gene>
    <name evidence="5" type="ORF">SAMN02745857_00896</name>
</gene>
<keyword evidence="1" id="KW-0805">Transcription regulation</keyword>
<dbReference type="EMBL" id="FWXD01000004">
    <property type="protein sequence ID" value="SMC20293.1"/>
    <property type="molecule type" value="Genomic_DNA"/>
</dbReference>
<protein>
    <submittedName>
        <fullName evidence="5">Transcriptional regulator, HxlR family</fullName>
    </submittedName>
</protein>
<dbReference type="Gene3D" id="1.10.10.10">
    <property type="entry name" value="Winged helix-like DNA-binding domain superfamily/Winged helix DNA-binding domain"/>
    <property type="match status" value="1"/>
</dbReference>
<dbReference type="Proteomes" id="UP000192761">
    <property type="component" value="Unassembled WGS sequence"/>
</dbReference>
<evidence type="ECO:0000256" key="1">
    <source>
        <dbReference type="ARBA" id="ARBA00023015"/>
    </source>
</evidence>
<evidence type="ECO:0000256" key="2">
    <source>
        <dbReference type="ARBA" id="ARBA00023125"/>
    </source>
</evidence>